<dbReference type="Gene3D" id="3.90.1200.10">
    <property type="match status" value="1"/>
</dbReference>
<sequence length="359" mass="37535">MLTKTSVTHDQLAAIVAPLGEAVRAEALSGGMFASVFAVDLAPRPDGGGPDGVPARVVVKVTGADTMRLLRYEHGILTTEDAAYRAAHAAGLPVPRVLHTDLTRAHVDGDALVVTFLDGALWSGRELDAAATAVVRRGLGSFMARLHGITGDRFGYPARASDLAAATWPDAFARMVGAVLDDARRWGVELPETRVLDAVARHRDLLARVTVPRLVHADLWPGNVLLGRADDGPGSAEHADDLTIVGVLDAERSLWGDPLFELAGADQLGVGAVDPDLLAGYAAAGRAPGLEPGPELGLGDGTPGAGDADAWTRLSLYRAYLACLLVVEVVPRAYEGEWVEGYAATARANLGRMLDALGA</sequence>
<dbReference type="EMBL" id="CP021383">
    <property type="protein sequence ID" value="ARU51807.1"/>
    <property type="molecule type" value="Genomic_DNA"/>
</dbReference>
<proteinExistence type="predicted"/>
<accession>A0A1Y0HUF8</accession>
<dbReference type="RefSeq" id="WP_244286356.1">
    <property type="nucleotide sequence ID" value="NZ_CP021383.1"/>
</dbReference>
<dbReference type="AlphaFoldDB" id="A0A1Y0HUF8"/>
<protein>
    <recommendedName>
        <fullName evidence="1">Aminoglycoside phosphotransferase domain-containing protein</fullName>
    </recommendedName>
</protein>
<dbReference type="PANTHER" id="PTHR21310">
    <property type="entry name" value="AMINOGLYCOSIDE PHOSPHOTRANSFERASE-RELATED-RELATED"/>
    <property type="match status" value="1"/>
</dbReference>
<gene>
    <name evidence="2" type="ORF">CBR64_10220</name>
</gene>
<dbReference type="InterPro" id="IPR002575">
    <property type="entry name" value="Aminoglycoside_PTrfase"/>
</dbReference>
<dbReference type="Proteomes" id="UP000196228">
    <property type="component" value="Chromosome"/>
</dbReference>
<dbReference type="InterPro" id="IPR011009">
    <property type="entry name" value="Kinase-like_dom_sf"/>
</dbReference>
<dbReference type="KEGG" id="cceu:CBR64_10220"/>
<dbReference type="InterPro" id="IPR051678">
    <property type="entry name" value="AGP_Transferase"/>
</dbReference>
<evidence type="ECO:0000313" key="2">
    <source>
        <dbReference type="EMBL" id="ARU51807.1"/>
    </source>
</evidence>
<dbReference type="SUPFAM" id="SSF56112">
    <property type="entry name" value="Protein kinase-like (PK-like)"/>
    <property type="match status" value="1"/>
</dbReference>
<dbReference type="Pfam" id="PF01636">
    <property type="entry name" value="APH"/>
    <property type="match status" value="1"/>
</dbReference>
<dbReference type="PANTHER" id="PTHR21310:SF15">
    <property type="entry name" value="AMINOGLYCOSIDE PHOSPHOTRANSFERASE DOMAIN-CONTAINING PROTEIN"/>
    <property type="match status" value="1"/>
</dbReference>
<evidence type="ECO:0000313" key="3">
    <source>
        <dbReference type="Proteomes" id="UP000196228"/>
    </source>
</evidence>
<reference evidence="2 3" key="1">
    <citation type="submission" date="2017-05" db="EMBL/GenBank/DDBJ databases">
        <authorList>
            <person name="Song R."/>
            <person name="Chenine A.L."/>
            <person name="Ruprecht R.M."/>
        </authorList>
    </citation>
    <scope>NUCLEOTIDE SEQUENCE [LARGE SCALE GENOMIC DNA]</scope>
    <source>
        <strain evidence="2 3">PSBB019</strain>
    </source>
</reference>
<evidence type="ECO:0000259" key="1">
    <source>
        <dbReference type="Pfam" id="PF01636"/>
    </source>
</evidence>
<organism evidence="2 3">
    <name type="scientific">Cellulosimicrobium cellulans</name>
    <name type="common">Arthrobacter luteus</name>
    <dbReference type="NCBI Taxonomy" id="1710"/>
    <lineage>
        <taxon>Bacteria</taxon>
        <taxon>Bacillati</taxon>
        <taxon>Actinomycetota</taxon>
        <taxon>Actinomycetes</taxon>
        <taxon>Micrococcales</taxon>
        <taxon>Promicromonosporaceae</taxon>
        <taxon>Cellulosimicrobium</taxon>
    </lineage>
</organism>
<name>A0A1Y0HUF8_CELCE</name>
<feature type="domain" description="Aminoglycoside phosphotransferase" evidence="1">
    <location>
        <begin position="77"/>
        <end position="290"/>
    </location>
</feature>